<dbReference type="EMBL" id="BLXT01002860">
    <property type="protein sequence ID" value="GFN98447.1"/>
    <property type="molecule type" value="Genomic_DNA"/>
</dbReference>
<feature type="compositionally biased region" description="Low complexity" evidence="1">
    <location>
        <begin position="33"/>
        <end position="47"/>
    </location>
</feature>
<organism evidence="2 3">
    <name type="scientific">Plakobranchus ocellatus</name>
    <dbReference type="NCBI Taxonomy" id="259542"/>
    <lineage>
        <taxon>Eukaryota</taxon>
        <taxon>Metazoa</taxon>
        <taxon>Spiralia</taxon>
        <taxon>Lophotrochozoa</taxon>
        <taxon>Mollusca</taxon>
        <taxon>Gastropoda</taxon>
        <taxon>Heterobranchia</taxon>
        <taxon>Euthyneura</taxon>
        <taxon>Panpulmonata</taxon>
        <taxon>Sacoglossa</taxon>
        <taxon>Placobranchoidea</taxon>
        <taxon>Plakobranchidae</taxon>
        <taxon>Plakobranchus</taxon>
    </lineage>
</organism>
<dbReference type="Proteomes" id="UP000735302">
    <property type="component" value="Unassembled WGS sequence"/>
</dbReference>
<feature type="region of interest" description="Disordered" evidence="1">
    <location>
        <begin position="1"/>
        <end position="59"/>
    </location>
</feature>
<gene>
    <name evidence="2" type="ORF">PoB_002495300</name>
</gene>
<comment type="caution">
    <text evidence="2">The sequence shown here is derived from an EMBL/GenBank/DDBJ whole genome shotgun (WGS) entry which is preliminary data.</text>
</comment>
<evidence type="ECO:0000256" key="1">
    <source>
        <dbReference type="SAM" id="MobiDB-lite"/>
    </source>
</evidence>
<reference evidence="2 3" key="1">
    <citation type="journal article" date="2021" name="Elife">
        <title>Chloroplast acquisition without the gene transfer in kleptoplastic sea slugs, Plakobranchus ocellatus.</title>
        <authorList>
            <person name="Maeda T."/>
            <person name="Takahashi S."/>
            <person name="Yoshida T."/>
            <person name="Shimamura S."/>
            <person name="Takaki Y."/>
            <person name="Nagai Y."/>
            <person name="Toyoda A."/>
            <person name="Suzuki Y."/>
            <person name="Arimoto A."/>
            <person name="Ishii H."/>
            <person name="Satoh N."/>
            <person name="Nishiyama T."/>
            <person name="Hasebe M."/>
            <person name="Maruyama T."/>
            <person name="Minagawa J."/>
            <person name="Obokata J."/>
            <person name="Shigenobu S."/>
        </authorList>
    </citation>
    <scope>NUCLEOTIDE SEQUENCE [LARGE SCALE GENOMIC DNA]</scope>
</reference>
<protein>
    <submittedName>
        <fullName evidence="2">Uncharacterized protein</fullName>
    </submittedName>
</protein>
<proteinExistence type="predicted"/>
<evidence type="ECO:0000313" key="3">
    <source>
        <dbReference type="Proteomes" id="UP000735302"/>
    </source>
</evidence>
<evidence type="ECO:0000313" key="2">
    <source>
        <dbReference type="EMBL" id="GFN98447.1"/>
    </source>
</evidence>
<accession>A0AAV3ZU90</accession>
<dbReference type="AlphaFoldDB" id="A0AAV3ZU90"/>
<name>A0AAV3ZU90_9GAST</name>
<keyword evidence="3" id="KW-1185">Reference proteome</keyword>
<sequence>MPPKKPSPAKGPSKAPAKTTVASKAPAKTGSVPAKQGATAAKAPAATPKKEPEPAPKPVVVTDVPFKQVDAMVVYDKEGTVKATGKWAIVMDENSLIGRFLRHRDVNMLTAPDNADMQPEVIRKALLGSVKYGKPFVIDMMETDMYEFLVERFDEILPGLFEMVIDKSIIKDESYMKIVKDSDGPEFHSKYDYNIDDFSFLIITSCMAPKETILRKMYPVKVVN</sequence>
<feature type="compositionally biased region" description="Low complexity" evidence="1">
    <location>
        <begin position="8"/>
        <end position="18"/>
    </location>
</feature>